<evidence type="ECO:0000256" key="5">
    <source>
        <dbReference type="ARBA" id="ARBA00022989"/>
    </source>
</evidence>
<evidence type="ECO:0000256" key="8">
    <source>
        <dbReference type="SAM" id="Phobius"/>
    </source>
</evidence>
<dbReference type="GO" id="GO:0006952">
    <property type="term" value="P:defense response"/>
    <property type="evidence" value="ECO:0007669"/>
    <property type="project" value="UniProtKB-KW"/>
</dbReference>
<dbReference type="PANTHER" id="PTHR31942">
    <property type="entry name" value="MLO-LIKE PROTEIN 1"/>
    <property type="match status" value="1"/>
</dbReference>
<dbReference type="Pfam" id="PF03094">
    <property type="entry name" value="Mlo"/>
    <property type="match status" value="2"/>
</dbReference>
<keyword evidence="6 8" id="KW-0472">Membrane</keyword>
<evidence type="ECO:0000256" key="7">
    <source>
        <dbReference type="ARBA" id="ARBA00023265"/>
    </source>
</evidence>
<dbReference type="AlphaFoldDB" id="A0A0B2SM04"/>
<comment type="subcellular location">
    <subcellularLocation>
        <location evidence="1">Membrane</location>
        <topology evidence="1">Multi-pass membrane protein</topology>
    </subcellularLocation>
</comment>
<keyword evidence="3 8" id="KW-0812">Transmembrane</keyword>
<dbReference type="EMBL" id="KN642222">
    <property type="protein sequence ID" value="KHN45464.1"/>
    <property type="molecule type" value="Genomic_DNA"/>
</dbReference>
<evidence type="ECO:0000256" key="1">
    <source>
        <dbReference type="ARBA" id="ARBA00004141"/>
    </source>
</evidence>
<dbReference type="InterPro" id="IPR004326">
    <property type="entry name" value="Mlo"/>
</dbReference>
<keyword evidence="7" id="KW-0568">Pathogenesis-related protein</keyword>
<evidence type="ECO:0000256" key="4">
    <source>
        <dbReference type="ARBA" id="ARBA00022821"/>
    </source>
</evidence>
<evidence type="ECO:0000256" key="3">
    <source>
        <dbReference type="ARBA" id="ARBA00022692"/>
    </source>
</evidence>
<sequence length="201" mass="22992">MQGHEPFVSYEGLEQLHRFLFVLGITHVLYSCLAVGLAMSKIYSWRRWGNQAAMATGGNLQGKKIKVMRRQTTFVFHHTSHPWSRSPILNWMLCFVRQFRSSIQKSDYLALRLGFITMGSRCKKALVAESVRKSLHSWCKRVKHKSKHDSLHSHTTRSVCSLESTIDERDEITVVSGTLTRSSSLESLNQITVTVDQLNLI</sequence>
<gene>
    <name evidence="9" type="ORF">glysoja_038660</name>
</gene>
<organism evidence="9">
    <name type="scientific">Glycine soja</name>
    <name type="common">Wild soybean</name>
    <dbReference type="NCBI Taxonomy" id="3848"/>
    <lineage>
        <taxon>Eukaryota</taxon>
        <taxon>Viridiplantae</taxon>
        <taxon>Streptophyta</taxon>
        <taxon>Embryophyta</taxon>
        <taxon>Tracheophyta</taxon>
        <taxon>Spermatophyta</taxon>
        <taxon>Magnoliopsida</taxon>
        <taxon>eudicotyledons</taxon>
        <taxon>Gunneridae</taxon>
        <taxon>Pentapetalae</taxon>
        <taxon>rosids</taxon>
        <taxon>fabids</taxon>
        <taxon>Fabales</taxon>
        <taxon>Fabaceae</taxon>
        <taxon>Papilionoideae</taxon>
        <taxon>50 kb inversion clade</taxon>
        <taxon>NPAAA clade</taxon>
        <taxon>indigoferoid/millettioid clade</taxon>
        <taxon>Phaseoleae</taxon>
        <taxon>Glycine</taxon>
        <taxon>Glycine subgen. Soja</taxon>
    </lineage>
</organism>
<keyword evidence="4" id="KW-0611">Plant defense</keyword>
<accession>A0A0B2SM04</accession>
<dbReference type="Proteomes" id="UP000053555">
    <property type="component" value="Unassembled WGS sequence"/>
</dbReference>
<dbReference type="PANTHER" id="PTHR31942:SF9">
    <property type="entry name" value="MLO-LIKE PROTEIN 4"/>
    <property type="match status" value="1"/>
</dbReference>
<evidence type="ECO:0000256" key="6">
    <source>
        <dbReference type="ARBA" id="ARBA00023136"/>
    </source>
</evidence>
<comment type="similarity">
    <text evidence="2">Belongs to the MLO family.</text>
</comment>
<dbReference type="GO" id="GO:0016020">
    <property type="term" value="C:membrane"/>
    <property type="evidence" value="ECO:0007669"/>
    <property type="project" value="UniProtKB-SubCell"/>
</dbReference>
<keyword evidence="5 8" id="KW-1133">Transmembrane helix</keyword>
<proteinExistence type="inferred from homology"/>
<reference evidence="9" key="1">
    <citation type="submission" date="2014-07" db="EMBL/GenBank/DDBJ databases">
        <title>Identification of a novel salt tolerance gene in wild soybean by whole-genome sequencing.</title>
        <authorList>
            <person name="Lam H.-M."/>
            <person name="Qi X."/>
            <person name="Li M.-W."/>
            <person name="Liu X."/>
            <person name="Xie M."/>
            <person name="Ni M."/>
            <person name="Xu X."/>
        </authorList>
    </citation>
    <scope>NUCLEOTIDE SEQUENCE [LARGE SCALE GENOMIC DNA]</scope>
    <source>
        <tissue evidence="9">Root</tissue>
    </source>
</reference>
<evidence type="ECO:0000313" key="9">
    <source>
        <dbReference type="EMBL" id="KHN45464.1"/>
    </source>
</evidence>
<evidence type="ECO:0000256" key="2">
    <source>
        <dbReference type="ARBA" id="ARBA00006574"/>
    </source>
</evidence>
<name>A0A0B2SM04_GLYSO</name>
<protein>
    <submittedName>
        <fullName evidence="9">MLO-like protein 4</fullName>
    </submittedName>
</protein>
<feature type="transmembrane region" description="Helical" evidence="8">
    <location>
        <begin position="20"/>
        <end position="39"/>
    </location>
</feature>